<feature type="domain" description="Cation/H+ exchanger transmembrane" evidence="11">
    <location>
        <begin position="13"/>
        <end position="443"/>
    </location>
</feature>
<reference evidence="13" key="1">
    <citation type="journal article" date="2019" name="Int. J. Syst. Evol. Microbiol.">
        <title>The Global Catalogue of Microorganisms (GCM) 10K type strain sequencing project: providing services to taxonomists for standard genome sequencing and annotation.</title>
        <authorList>
            <consortium name="The Broad Institute Genomics Platform"/>
            <consortium name="The Broad Institute Genome Sequencing Center for Infectious Disease"/>
            <person name="Wu L."/>
            <person name="Ma J."/>
        </authorList>
    </citation>
    <scope>NUCLEOTIDE SEQUENCE [LARGE SCALE GENOMIC DNA]</scope>
    <source>
        <strain evidence="13">CGMCC 1.15480</strain>
    </source>
</reference>
<dbReference type="PANTHER" id="PTHR10110">
    <property type="entry name" value="SODIUM/HYDROGEN EXCHANGER"/>
    <property type="match status" value="1"/>
</dbReference>
<keyword evidence="2" id="KW-0813">Transport</keyword>
<keyword evidence="6" id="KW-0915">Sodium</keyword>
<comment type="caution">
    <text evidence="12">The sequence shown here is derived from an EMBL/GenBank/DDBJ whole genome shotgun (WGS) entry which is preliminary data.</text>
</comment>
<keyword evidence="4 10" id="KW-0812">Transmembrane</keyword>
<evidence type="ECO:0000256" key="6">
    <source>
        <dbReference type="ARBA" id="ARBA00023053"/>
    </source>
</evidence>
<dbReference type="InterPro" id="IPR006153">
    <property type="entry name" value="Cation/H_exchanger_TM"/>
</dbReference>
<evidence type="ECO:0000256" key="8">
    <source>
        <dbReference type="ARBA" id="ARBA00023136"/>
    </source>
</evidence>
<feature type="transmembrane region" description="Helical" evidence="10">
    <location>
        <begin position="297"/>
        <end position="325"/>
    </location>
</feature>
<feature type="transmembrane region" description="Helical" evidence="10">
    <location>
        <begin position="86"/>
        <end position="106"/>
    </location>
</feature>
<feature type="transmembrane region" description="Helical" evidence="10">
    <location>
        <begin position="231"/>
        <end position="251"/>
    </location>
</feature>
<evidence type="ECO:0000256" key="3">
    <source>
        <dbReference type="ARBA" id="ARBA00022475"/>
    </source>
</evidence>
<accession>A0ABQ1PGI0</accession>
<name>A0ABQ1PGI0_9MICC</name>
<protein>
    <submittedName>
        <fullName evidence="12">Peptidase</fullName>
    </submittedName>
</protein>
<keyword evidence="13" id="KW-1185">Reference proteome</keyword>
<proteinExistence type="predicted"/>
<evidence type="ECO:0000256" key="9">
    <source>
        <dbReference type="ARBA" id="ARBA00023201"/>
    </source>
</evidence>
<gene>
    <name evidence="12" type="ORF">GCM10011512_24690</name>
</gene>
<feature type="transmembrane region" description="Helical" evidence="10">
    <location>
        <begin position="28"/>
        <end position="48"/>
    </location>
</feature>
<evidence type="ECO:0000256" key="1">
    <source>
        <dbReference type="ARBA" id="ARBA00004651"/>
    </source>
</evidence>
<feature type="transmembrane region" description="Helical" evidence="10">
    <location>
        <begin position="6"/>
        <end position="21"/>
    </location>
</feature>
<feature type="transmembrane region" description="Helical" evidence="10">
    <location>
        <begin position="54"/>
        <end position="74"/>
    </location>
</feature>
<keyword evidence="9" id="KW-0739">Sodium transport</keyword>
<feature type="transmembrane region" description="Helical" evidence="10">
    <location>
        <begin position="179"/>
        <end position="200"/>
    </location>
</feature>
<keyword evidence="5 10" id="KW-1133">Transmembrane helix</keyword>
<keyword evidence="8 10" id="KW-0472">Membrane</keyword>
<dbReference type="Gene3D" id="6.10.140.1330">
    <property type="match status" value="1"/>
</dbReference>
<evidence type="ECO:0000256" key="7">
    <source>
        <dbReference type="ARBA" id="ARBA00023065"/>
    </source>
</evidence>
<evidence type="ECO:0000256" key="4">
    <source>
        <dbReference type="ARBA" id="ARBA00022692"/>
    </source>
</evidence>
<dbReference type="Proteomes" id="UP000597761">
    <property type="component" value="Unassembled WGS sequence"/>
</dbReference>
<dbReference type="Pfam" id="PF00999">
    <property type="entry name" value="Na_H_Exchanger"/>
    <property type="match status" value="1"/>
</dbReference>
<sequence length="572" mass="59821">MTEALLVAAAVVVIVAVQGWARRTGVAAPLLLVAIGVAVSFLPFVPGITVEPEWILAGVLPPLLYSSAVSMPAMDFRRDFGSISSLSVLLVVVTAVGLGFVFHWLLGVDLAFGIALGAVVSPTDAVATGIVKRLHAPRRVVTVLEGESLLNDASALVLLRSAIAATGGAVSLWGVAGDFLYAVVVAVAIGVVVGLLNLRVRAATRDAAASTAISFIAPFVASVPAEHLGASGLVAAVAAGLVTGQGSARYLRAADRIAERSNWATVELVLEGGIFLVMGLELFGLVEEVTAEDASLWLALGTGALAVVLALVIRSLYVVPLLWLVRKQAMDPVESRERLARVQERIDASSMDREDPRVQRRLASWSQRMTHRLADIDYLARSPLGRREGALLVWAGMRGAVTLAAAQTLPDDTPQRSLLVLIAFVVAAGSLLVQGGTLGVVVRALGLRGNGGVDGSEQRTVMEAMTRAAVDVLEDPGLRRADGSPFDAASVERARAMMRKVMETKQLDAVDDTAAAREGTELRLRIIEAQRAALLDARTAGTVSSATLGAALDQLDADQISTELRAGDADGG</sequence>
<evidence type="ECO:0000256" key="2">
    <source>
        <dbReference type="ARBA" id="ARBA00022448"/>
    </source>
</evidence>
<keyword evidence="3" id="KW-1003">Cell membrane</keyword>
<dbReference type="EMBL" id="BMJI01000018">
    <property type="protein sequence ID" value="GGC96730.1"/>
    <property type="molecule type" value="Genomic_DNA"/>
</dbReference>
<feature type="transmembrane region" description="Helical" evidence="10">
    <location>
        <begin position="263"/>
        <end position="285"/>
    </location>
</feature>
<dbReference type="RefSeq" id="WP_188668731.1">
    <property type="nucleotide sequence ID" value="NZ_BMJI01000018.1"/>
</dbReference>
<feature type="transmembrane region" description="Helical" evidence="10">
    <location>
        <begin position="418"/>
        <end position="442"/>
    </location>
</feature>
<evidence type="ECO:0000259" key="11">
    <source>
        <dbReference type="Pfam" id="PF00999"/>
    </source>
</evidence>
<evidence type="ECO:0000313" key="13">
    <source>
        <dbReference type="Proteomes" id="UP000597761"/>
    </source>
</evidence>
<keyword evidence="7" id="KW-0406">Ion transport</keyword>
<dbReference type="PANTHER" id="PTHR10110:SF86">
    <property type="entry name" value="SODIUM_HYDROGEN EXCHANGER 7"/>
    <property type="match status" value="1"/>
</dbReference>
<evidence type="ECO:0000256" key="5">
    <source>
        <dbReference type="ARBA" id="ARBA00022989"/>
    </source>
</evidence>
<comment type="subcellular location">
    <subcellularLocation>
        <location evidence="1">Cell membrane</location>
        <topology evidence="1">Multi-pass membrane protein</topology>
    </subcellularLocation>
</comment>
<feature type="transmembrane region" description="Helical" evidence="10">
    <location>
        <begin position="207"/>
        <end position="225"/>
    </location>
</feature>
<evidence type="ECO:0000256" key="10">
    <source>
        <dbReference type="SAM" id="Phobius"/>
    </source>
</evidence>
<organism evidence="12 13">
    <name type="scientific">Tersicoccus solisilvae</name>
    <dbReference type="NCBI Taxonomy" id="1882339"/>
    <lineage>
        <taxon>Bacteria</taxon>
        <taxon>Bacillati</taxon>
        <taxon>Actinomycetota</taxon>
        <taxon>Actinomycetes</taxon>
        <taxon>Micrococcales</taxon>
        <taxon>Micrococcaceae</taxon>
        <taxon>Tersicoccus</taxon>
    </lineage>
</organism>
<dbReference type="InterPro" id="IPR018422">
    <property type="entry name" value="Cation/H_exchanger_CPA1"/>
</dbReference>
<evidence type="ECO:0000313" key="12">
    <source>
        <dbReference type="EMBL" id="GGC96730.1"/>
    </source>
</evidence>